<evidence type="ECO:0000313" key="1">
    <source>
        <dbReference type="EMBL" id="MCD3195620.1"/>
    </source>
</evidence>
<evidence type="ECO:0008006" key="3">
    <source>
        <dbReference type="Google" id="ProtNLM"/>
    </source>
</evidence>
<reference evidence="1" key="2">
    <citation type="journal article" date="2021" name="Microorganisms">
        <title>Extensive Genome Exploration of Clostridium botulinum Group III Field Strains.</title>
        <authorList>
            <person name="Fillo S."/>
            <person name="Giordani F."/>
            <person name="Tonon E."/>
            <person name="Drigo I."/>
            <person name="Anselmo A."/>
            <person name="Fortunato A."/>
            <person name="Lista F."/>
            <person name="Bano L."/>
        </authorList>
    </citation>
    <scope>NUCLEOTIDE SEQUENCE</scope>
    <source>
        <strain evidence="1">IZSVe-TV_9877_3_12</strain>
    </source>
</reference>
<accession>A0A9Q3VAT2</accession>
<evidence type="ECO:0000313" key="2">
    <source>
        <dbReference type="Proteomes" id="UP000813637"/>
    </source>
</evidence>
<dbReference type="RefSeq" id="WP_003380088.1">
    <property type="nucleotide sequence ID" value="NZ_JAAMYB010000013.1"/>
</dbReference>
<dbReference type="AlphaFoldDB" id="A0A9Q3VAT2"/>
<proteinExistence type="predicted"/>
<comment type="caution">
    <text evidence="1">The sequence shown here is derived from an EMBL/GenBank/DDBJ whole genome shotgun (WGS) entry which is preliminary data.</text>
</comment>
<reference evidence="1" key="1">
    <citation type="submission" date="2020-02" db="EMBL/GenBank/DDBJ databases">
        <authorList>
            <person name="Fillo S."/>
            <person name="Giordani F."/>
            <person name="Tonon E."/>
            <person name="Drigo I."/>
            <person name="Anselmo A."/>
            <person name="Fortunato A."/>
            <person name="Bano L."/>
            <person name="Lista F."/>
        </authorList>
    </citation>
    <scope>NUCLEOTIDE SEQUENCE</scope>
    <source>
        <strain evidence="1">IZSVe-TV_9877_3_12</strain>
    </source>
</reference>
<sequence>MNKQCPKCNSKEIKQGILGPNAKLIAMGSILTIGNASDIIAEVCTNCGHILELKVANPKALK</sequence>
<gene>
    <name evidence="1" type="ORF">G8S53_10045</name>
</gene>
<protein>
    <recommendedName>
        <fullName evidence="3">Transcription initiation factor TFIIIB</fullName>
    </recommendedName>
</protein>
<organism evidence="1 2">
    <name type="scientific">Clostridium botulinum C</name>
    <dbReference type="NCBI Taxonomy" id="36828"/>
    <lineage>
        <taxon>Bacteria</taxon>
        <taxon>Bacillati</taxon>
        <taxon>Bacillota</taxon>
        <taxon>Clostridia</taxon>
        <taxon>Eubacteriales</taxon>
        <taxon>Clostridiaceae</taxon>
        <taxon>Clostridium</taxon>
    </lineage>
</organism>
<name>A0A9Q3VAT2_CLOBO</name>
<dbReference type="Proteomes" id="UP000813637">
    <property type="component" value="Unassembled WGS sequence"/>
</dbReference>
<dbReference type="EMBL" id="JAAMYB010000013">
    <property type="protein sequence ID" value="MCD3195620.1"/>
    <property type="molecule type" value="Genomic_DNA"/>
</dbReference>